<accession>B9SJM7</accession>
<evidence type="ECO:0000256" key="2">
    <source>
        <dbReference type="PROSITE-ProRule" id="PRU00708"/>
    </source>
</evidence>
<evidence type="ECO:0000313" key="4">
    <source>
        <dbReference type="Proteomes" id="UP000008311"/>
    </source>
</evidence>
<dbReference type="Proteomes" id="UP000008311">
    <property type="component" value="Unassembled WGS sequence"/>
</dbReference>
<dbReference type="Pfam" id="PF20431">
    <property type="entry name" value="E_motif"/>
    <property type="match status" value="1"/>
</dbReference>
<dbReference type="GO" id="GO:0048731">
    <property type="term" value="P:system development"/>
    <property type="evidence" value="ECO:0007669"/>
    <property type="project" value="UniProtKB-ARBA"/>
</dbReference>
<sequence>MLSSTYVKASKKTLFLLDKCRTISQIKQIQTHLTVSGTLKDPYAAAKIISFCALSSNQFSLSHAYRLFLGLRHRSTFIWNTVIRAFAEKNEPRKAIMLFKNMLYSNFLPNNYTYSFLFKACTDLNNLYLGLACHCQSIKLGWEFYDFVQNGLVHMFAIFGCMDSARKLFDLSSNRDVITWTALINGYVRAGQVLIGRELFDKMPERNSVSWSAMITGYVRVGFFEEALELFNAMLISGFWPNHAGIVCAINACASLGALDQGRWIHCYIKRNRMDLDRVMGAALIDMYAKCGCIEIACSIFGELRNRDVHVYTCLISGLANHGQSATAVELFERMHSEGVVPNEVTFVSVLNACSRMGLVDKGLRIFENMSKIYGDEPQVQHYGCLVDLLGRAGKLEEAKKLVKEMPMKPDSYVLGALLNASRVYGDVELGEETVESLAQLSLDHSGVHVVLSNMYASANKWDEVARVRRGMGDKKVRKVPGCSLIKVDGG</sequence>
<organism evidence="3 4">
    <name type="scientific">Ricinus communis</name>
    <name type="common">Castor bean</name>
    <dbReference type="NCBI Taxonomy" id="3988"/>
    <lineage>
        <taxon>Eukaryota</taxon>
        <taxon>Viridiplantae</taxon>
        <taxon>Streptophyta</taxon>
        <taxon>Embryophyta</taxon>
        <taxon>Tracheophyta</taxon>
        <taxon>Spermatophyta</taxon>
        <taxon>Magnoliopsida</taxon>
        <taxon>eudicotyledons</taxon>
        <taxon>Gunneridae</taxon>
        <taxon>Pentapetalae</taxon>
        <taxon>rosids</taxon>
        <taxon>fabids</taxon>
        <taxon>Malpighiales</taxon>
        <taxon>Euphorbiaceae</taxon>
        <taxon>Acalyphoideae</taxon>
        <taxon>Acalypheae</taxon>
        <taxon>Ricinus</taxon>
    </lineage>
</organism>
<feature type="repeat" description="PPR" evidence="2">
    <location>
        <begin position="75"/>
        <end position="109"/>
    </location>
</feature>
<protein>
    <submittedName>
        <fullName evidence="3">Pentatricopeptide repeat-containing protein, putative</fullName>
    </submittedName>
</protein>
<dbReference type="InterPro" id="IPR002885">
    <property type="entry name" value="PPR_rpt"/>
</dbReference>
<dbReference type="Pfam" id="PF13041">
    <property type="entry name" value="PPR_2"/>
    <property type="match status" value="2"/>
</dbReference>
<evidence type="ECO:0000256" key="1">
    <source>
        <dbReference type="ARBA" id="ARBA00022737"/>
    </source>
</evidence>
<dbReference type="FunFam" id="1.25.40.10:FF:000470">
    <property type="entry name" value="Pentatricopeptide repeat-containing protein At5g66520"/>
    <property type="match status" value="1"/>
</dbReference>
<dbReference type="GO" id="GO:0009451">
    <property type="term" value="P:RNA modification"/>
    <property type="evidence" value="ECO:0000318"/>
    <property type="project" value="GO_Central"/>
</dbReference>
<dbReference type="PANTHER" id="PTHR47926">
    <property type="entry name" value="PENTATRICOPEPTIDE REPEAT-CONTAINING PROTEIN"/>
    <property type="match status" value="1"/>
</dbReference>
<dbReference type="GO" id="GO:0003723">
    <property type="term" value="F:RNA binding"/>
    <property type="evidence" value="ECO:0007669"/>
    <property type="project" value="InterPro"/>
</dbReference>
<dbReference type="InterPro" id="IPR046960">
    <property type="entry name" value="PPR_At4g14850-like_plant"/>
</dbReference>
<dbReference type="FunFam" id="1.25.40.10:FF:000184">
    <property type="entry name" value="Pentatricopeptide repeat-containing protein, chloroplastic"/>
    <property type="match status" value="1"/>
</dbReference>
<dbReference type="InterPro" id="IPR011990">
    <property type="entry name" value="TPR-like_helical_dom_sf"/>
</dbReference>
<dbReference type="Gene3D" id="1.25.40.10">
    <property type="entry name" value="Tetratricopeptide repeat domain"/>
    <property type="match status" value="3"/>
</dbReference>
<dbReference type="EMBL" id="EQ973986">
    <property type="protein sequence ID" value="EEF36200.1"/>
    <property type="molecule type" value="Genomic_DNA"/>
</dbReference>
<reference evidence="4" key="1">
    <citation type="journal article" date="2010" name="Nat. Biotechnol.">
        <title>Draft genome sequence of the oilseed species Ricinus communis.</title>
        <authorList>
            <person name="Chan A.P."/>
            <person name="Crabtree J."/>
            <person name="Zhao Q."/>
            <person name="Lorenzi H."/>
            <person name="Orvis J."/>
            <person name="Puiu D."/>
            <person name="Melake-Berhan A."/>
            <person name="Jones K.M."/>
            <person name="Redman J."/>
            <person name="Chen G."/>
            <person name="Cahoon E.B."/>
            <person name="Gedil M."/>
            <person name="Stanke M."/>
            <person name="Haas B.J."/>
            <person name="Wortman J.R."/>
            <person name="Fraser-Liggett C.M."/>
            <person name="Ravel J."/>
            <person name="Rabinowicz P.D."/>
        </authorList>
    </citation>
    <scope>NUCLEOTIDE SEQUENCE [LARGE SCALE GENOMIC DNA]</scope>
    <source>
        <strain evidence="4">cv. Hale</strain>
    </source>
</reference>
<gene>
    <name evidence="3" type="ORF">RCOM_0765190</name>
</gene>
<evidence type="ECO:0000313" key="3">
    <source>
        <dbReference type="EMBL" id="EEF36200.1"/>
    </source>
</evidence>
<dbReference type="PROSITE" id="PS51375">
    <property type="entry name" value="PPR"/>
    <property type="match status" value="5"/>
</dbReference>
<proteinExistence type="predicted"/>
<dbReference type="eggNOG" id="KOG4197">
    <property type="taxonomic scope" value="Eukaryota"/>
</dbReference>
<feature type="repeat" description="PPR" evidence="2">
    <location>
        <begin position="308"/>
        <end position="342"/>
    </location>
</feature>
<feature type="repeat" description="PPR" evidence="2">
    <location>
        <begin position="343"/>
        <end position="373"/>
    </location>
</feature>
<keyword evidence="1" id="KW-0677">Repeat</keyword>
<dbReference type="PANTHER" id="PTHR47926:SF416">
    <property type="entry name" value="(WILD MALAYSIAN BANANA) HYPOTHETICAL PROTEIN"/>
    <property type="match status" value="1"/>
</dbReference>
<dbReference type="FunFam" id="1.25.40.10:FF:000125">
    <property type="entry name" value="Pentatricopeptide repeat-containing protein"/>
    <property type="match status" value="1"/>
</dbReference>
<dbReference type="FunCoup" id="B9SJM7">
    <property type="interactions" value="1050"/>
</dbReference>
<dbReference type="InParanoid" id="B9SJM7"/>
<dbReference type="InterPro" id="IPR046848">
    <property type="entry name" value="E_motif"/>
</dbReference>
<name>B9SJM7_RICCO</name>
<dbReference type="AlphaFoldDB" id="B9SJM7"/>
<dbReference type="NCBIfam" id="TIGR00756">
    <property type="entry name" value="PPR"/>
    <property type="match status" value="6"/>
</dbReference>
<feature type="repeat" description="PPR" evidence="2">
    <location>
        <begin position="176"/>
        <end position="206"/>
    </location>
</feature>
<feature type="repeat" description="PPR" evidence="2">
    <location>
        <begin position="207"/>
        <end position="241"/>
    </location>
</feature>
<keyword evidence="4" id="KW-1185">Reference proteome</keyword>
<dbReference type="Pfam" id="PF01535">
    <property type="entry name" value="PPR"/>
    <property type="match status" value="3"/>
</dbReference>